<evidence type="ECO:0000313" key="4">
    <source>
        <dbReference type="Proteomes" id="UP001054252"/>
    </source>
</evidence>
<name>A0AAV5IWM9_9ROSI</name>
<evidence type="ECO:0000259" key="1">
    <source>
        <dbReference type="Pfam" id="PF22936"/>
    </source>
</evidence>
<dbReference type="Pfam" id="PF25597">
    <property type="entry name" value="SH3_retrovirus"/>
    <property type="match status" value="1"/>
</dbReference>
<dbReference type="AlphaFoldDB" id="A0AAV5IWM9"/>
<feature type="domain" description="Retrovirus-related Pol polyprotein from transposon TNT 1-94-like beta-barrel" evidence="1">
    <location>
        <begin position="375"/>
        <end position="421"/>
    </location>
</feature>
<dbReference type="EMBL" id="BPVZ01000020">
    <property type="protein sequence ID" value="GKV03117.1"/>
    <property type="molecule type" value="Genomic_DNA"/>
</dbReference>
<accession>A0AAV5IWM9</accession>
<dbReference type="GO" id="GO:0003676">
    <property type="term" value="F:nucleic acid binding"/>
    <property type="evidence" value="ECO:0007669"/>
    <property type="project" value="InterPro"/>
</dbReference>
<feature type="domain" description="Retroviral polymerase SH3-like" evidence="2">
    <location>
        <begin position="509"/>
        <end position="546"/>
    </location>
</feature>
<reference evidence="3 4" key="1">
    <citation type="journal article" date="2021" name="Commun. Biol.">
        <title>The genome of Shorea leprosula (Dipterocarpaceae) highlights the ecological relevance of drought in aseasonal tropical rainforests.</title>
        <authorList>
            <person name="Ng K.K.S."/>
            <person name="Kobayashi M.J."/>
            <person name="Fawcett J.A."/>
            <person name="Hatakeyama M."/>
            <person name="Paape T."/>
            <person name="Ng C.H."/>
            <person name="Ang C.C."/>
            <person name="Tnah L.H."/>
            <person name="Lee C.T."/>
            <person name="Nishiyama T."/>
            <person name="Sese J."/>
            <person name="O'Brien M.J."/>
            <person name="Copetti D."/>
            <person name="Mohd Noor M.I."/>
            <person name="Ong R.C."/>
            <person name="Putra M."/>
            <person name="Sireger I.Z."/>
            <person name="Indrioko S."/>
            <person name="Kosugi Y."/>
            <person name="Izuno A."/>
            <person name="Isagi Y."/>
            <person name="Lee S.L."/>
            <person name="Shimizu K.K."/>
        </authorList>
    </citation>
    <scope>NUCLEOTIDE SEQUENCE [LARGE SCALE GENOMIC DNA]</scope>
    <source>
        <strain evidence="3">214</strain>
    </source>
</reference>
<evidence type="ECO:0000313" key="3">
    <source>
        <dbReference type="EMBL" id="GKV03117.1"/>
    </source>
</evidence>
<gene>
    <name evidence="3" type="ORF">SLEP1_g15480</name>
</gene>
<dbReference type="Proteomes" id="UP001054252">
    <property type="component" value="Unassembled WGS sequence"/>
</dbReference>
<dbReference type="PANTHER" id="PTHR11439:SF463">
    <property type="entry name" value="REVERSE TRANSCRIPTASE TY1_COPIA-TYPE DOMAIN-CONTAINING PROTEIN"/>
    <property type="match status" value="1"/>
</dbReference>
<protein>
    <submittedName>
        <fullName evidence="3">Uncharacterized protein</fullName>
    </submittedName>
</protein>
<evidence type="ECO:0000259" key="2">
    <source>
        <dbReference type="Pfam" id="PF25597"/>
    </source>
</evidence>
<dbReference type="CDD" id="cd09272">
    <property type="entry name" value="RNase_HI_RT_Ty1"/>
    <property type="match status" value="1"/>
</dbReference>
<dbReference type="PANTHER" id="PTHR11439">
    <property type="entry name" value="GAG-POL-RELATED RETROTRANSPOSON"/>
    <property type="match status" value="1"/>
</dbReference>
<dbReference type="InterPro" id="IPR036397">
    <property type="entry name" value="RNaseH_sf"/>
</dbReference>
<organism evidence="3 4">
    <name type="scientific">Rubroshorea leprosula</name>
    <dbReference type="NCBI Taxonomy" id="152421"/>
    <lineage>
        <taxon>Eukaryota</taxon>
        <taxon>Viridiplantae</taxon>
        <taxon>Streptophyta</taxon>
        <taxon>Embryophyta</taxon>
        <taxon>Tracheophyta</taxon>
        <taxon>Spermatophyta</taxon>
        <taxon>Magnoliopsida</taxon>
        <taxon>eudicotyledons</taxon>
        <taxon>Gunneridae</taxon>
        <taxon>Pentapetalae</taxon>
        <taxon>rosids</taxon>
        <taxon>malvids</taxon>
        <taxon>Malvales</taxon>
        <taxon>Dipterocarpaceae</taxon>
        <taxon>Rubroshorea</taxon>
    </lineage>
</organism>
<dbReference type="InterPro" id="IPR054722">
    <property type="entry name" value="PolX-like_BBD"/>
</dbReference>
<comment type="caution">
    <text evidence="3">The sequence shown here is derived from an EMBL/GenBank/DDBJ whole genome shotgun (WGS) entry which is preliminary data.</text>
</comment>
<dbReference type="SUPFAM" id="SSF53098">
    <property type="entry name" value="Ribonuclease H-like"/>
    <property type="match status" value="2"/>
</dbReference>
<dbReference type="Pfam" id="PF22936">
    <property type="entry name" value="Pol_BBD"/>
    <property type="match status" value="1"/>
</dbReference>
<dbReference type="Gene3D" id="3.30.420.10">
    <property type="entry name" value="Ribonuclease H-like superfamily/Ribonuclease H"/>
    <property type="match status" value="2"/>
</dbReference>
<dbReference type="InterPro" id="IPR057670">
    <property type="entry name" value="SH3_retrovirus"/>
</dbReference>
<dbReference type="Pfam" id="PF14223">
    <property type="entry name" value="Retrotran_gag_2"/>
    <property type="match status" value="1"/>
</dbReference>
<proteinExistence type="predicted"/>
<keyword evidence="4" id="KW-1185">Reference proteome</keyword>
<sequence length="871" mass="100067">MPKLIGKCSWTSRTKFQQLIFPNCKTGFGYQTEFDLELARKVDISWLCDKGKVIFDVERVYALSGMQCISLAFGITFSALWQPISALQGVGWGKLDTVDDYFFVRANYSAWSVKMNAHLRAFDLWDIVENDREPAALSENPTLNQIKRHIEEFTKSYKALTCIHRTVLDEIFNRIITCETAKEVWDTIKEEFQGDQKTKEMQINNLRREFEVFRMKETKTVKEYSDRVMKTMNQIRVLGGELKDKRVVEKVLVSLPKKFEHKISSLEDLKDLSKMTLSELVGFLQVVEQRKAIRQEITSEGAFPVTEKGKAQVKEDDTQVINGGKKQFNNRKGKEKKRKDRQAKVAEIVDEDEEKLFMASKIEKNCVATVNGDLWLMDSGCINHMTPNLSIFKSIDKSYSSKVKLGNGDLVQVKGKGGHGIKNQLTIPYNPQQNGVYERKNRSVMNMAWCLMFEKNLPRKFWAEAVNTSVYLLNRVQTKALDLQFEDFLKGHGIKHQLTVPYNPQQNGVCYSSQSKGYRVFNVRTGKIEVNRDVKFNEAATWNWENLEVISSETIFEDEIDEDYVVRGTRSLADIYERCNVSVVEPPNFYETMKSEVWRAAVLEEFNMIQKNDTCNEKLIQQFQVEMKKEFEMNDLGKMSYFLEMEISQNSQASTPIVPCEKLRSDDGAAKIDARIYRSLIGRLLYLSATRPNIMHSVSLMSRFMHSPSEIHFKATERILRYVKGTTDFGVLYKRSINVKLIGFTDSDWAGSEEDMKSTSEQCFSIGLGVISWSSKKQDLVAKSIAEAEYIAASLAIDQVAWLRKLINDLKQPQIHPTELFCDNLSTVAVVKNHVLHDDQIADIFTKGLYKCKFENPRDKLGMSSISVKEE</sequence>
<dbReference type="InterPro" id="IPR012337">
    <property type="entry name" value="RNaseH-like_sf"/>
</dbReference>